<reference evidence="2" key="4">
    <citation type="submission" date="2025-08" db="UniProtKB">
        <authorList>
            <consortium name="Ensembl"/>
        </authorList>
    </citation>
    <scope>IDENTIFICATION</scope>
</reference>
<reference evidence="2" key="5">
    <citation type="submission" date="2025-09" db="UniProtKB">
        <authorList>
            <consortium name="Ensembl"/>
        </authorList>
    </citation>
    <scope>IDENTIFICATION</scope>
</reference>
<proteinExistence type="predicted"/>
<reference evidence="3" key="1">
    <citation type="journal article" date="2006" name="Science">
        <title>Ancient noncoding elements conserved in the human genome.</title>
        <authorList>
            <person name="Venkatesh B."/>
            <person name="Kirkness E.F."/>
            <person name="Loh Y.H."/>
            <person name="Halpern A.L."/>
            <person name="Lee A.P."/>
            <person name="Johnson J."/>
            <person name="Dandona N."/>
            <person name="Viswanathan L.D."/>
            <person name="Tay A."/>
            <person name="Venter J.C."/>
            <person name="Strausberg R.L."/>
            <person name="Brenner S."/>
        </authorList>
    </citation>
    <scope>NUCLEOTIDE SEQUENCE [LARGE SCALE GENOMIC DNA]</scope>
</reference>
<reference evidence="3" key="2">
    <citation type="journal article" date="2007" name="PLoS Biol.">
        <title>Survey sequencing and comparative analysis of the elephant shark (Callorhinchus milii) genome.</title>
        <authorList>
            <person name="Venkatesh B."/>
            <person name="Kirkness E.F."/>
            <person name="Loh Y.H."/>
            <person name="Halpern A.L."/>
            <person name="Lee A.P."/>
            <person name="Johnson J."/>
            <person name="Dandona N."/>
            <person name="Viswanathan L.D."/>
            <person name="Tay A."/>
            <person name="Venter J.C."/>
            <person name="Strausberg R.L."/>
            <person name="Brenner S."/>
        </authorList>
    </citation>
    <scope>NUCLEOTIDE SEQUENCE [LARGE SCALE GENOMIC DNA]</scope>
</reference>
<sequence length="188" mass="20893">MSTGGSESDEVGPGQVEEKCPATGASSFLTYLGKLNQFGPLQYMFYVVQRLLRWAKHSAQEESMNLSIPGTYKTKRRLVKGKKRLGRMAQFLVAIAPLRLQKALGFPMVCDLGQSEISEDLRQSPNKPTGTGGKRKQDDLDEEEISWIECLSSELPEDSVDDPTYEGGKNVATHNNLERREHSAGERS</sequence>
<feature type="region of interest" description="Disordered" evidence="1">
    <location>
        <begin position="117"/>
        <end position="188"/>
    </location>
</feature>
<dbReference type="AlphaFoldDB" id="A0A4W3GR72"/>
<dbReference type="Proteomes" id="UP000314986">
    <property type="component" value="Unassembled WGS sequence"/>
</dbReference>
<organism evidence="2 3">
    <name type="scientific">Callorhinchus milii</name>
    <name type="common">Ghost shark</name>
    <dbReference type="NCBI Taxonomy" id="7868"/>
    <lineage>
        <taxon>Eukaryota</taxon>
        <taxon>Metazoa</taxon>
        <taxon>Chordata</taxon>
        <taxon>Craniata</taxon>
        <taxon>Vertebrata</taxon>
        <taxon>Chondrichthyes</taxon>
        <taxon>Holocephali</taxon>
        <taxon>Chimaeriformes</taxon>
        <taxon>Callorhinchidae</taxon>
        <taxon>Callorhinchus</taxon>
    </lineage>
</organism>
<feature type="compositionally biased region" description="Basic and acidic residues" evidence="1">
    <location>
        <begin position="176"/>
        <end position="188"/>
    </location>
</feature>
<reference evidence="3" key="3">
    <citation type="journal article" date="2014" name="Nature">
        <title>Elephant shark genome provides unique insights into gnathostome evolution.</title>
        <authorList>
            <consortium name="International Elephant Shark Genome Sequencing Consortium"/>
            <person name="Venkatesh B."/>
            <person name="Lee A.P."/>
            <person name="Ravi V."/>
            <person name="Maurya A.K."/>
            <person name="Lian M.M."/>
            <person name="Swann J.B."/>
            <person name="Ohta Y."/>
            <person name="Flajnik M.F."/>
            <person name="Sutoh Y."/>
            <person name="Kasahara M."/>
            <person name="Hoon S."/>
            <person name="Gangu V."/>
            <person name="Roy S.W."/>
            <person name="Irimia M."/>
            <person name="Korzh V."/>
            <person name="Kondrychyn I."/>
            <person name="Lim Z.W."/>
            <person name="Tay B.H."/>
            <person name="Tohari S."/>
            <person name="Kong K.W."/>
            <person name="Ho S."/>
            <person name="Lorente-Galdos B."/>
            <person name="Quilez J."/>
            <person name="Marques-Bonet T."/>
            <person name="Raney B.J."/>
            <person name="Ingham P.W."/>
            <person name="Tay A."/>
            <person name="Hillier L.W."/>
            <person name="Minx P."/>
            <person name="Boehm T."/>
            <person name="Wilson R.K."/>
            <person name="Brenner S."/>
            <person name="Warren W.C."/>
        </authorList>
    </citation>
    <scope>NUCLEOTIDE SEQUENCE [LARGE SCALE GENOMIC DNA]</scope>
</reference>
<evidence type="ECO:0000313" key="3">
    <source>
        <dbReference type="Proteomes" id="UP000314986"/>
    </source>
</evidence>
<accession>A0A4W3GR72</accession>
<dbReference type="Ensembl" id="ENSCMIT00000005732.1">
    <property type="protein sequence ID" value="ENSCMIP00000005542.1"/>
    <property type="gene ID" value="ENSCMIG00000003213.1"/>
</dbReference>
<name>A0A4W3GR72_CALMI</name>
<dbReference type="InParanoid" id="A0A4W3GR72"/>
<evidence type="ECO:0000256" key="1">
    <source>
        <dbReference type="SAM" id="MobiDB-lite"/>
    </source>
</evidence>
<dbReference type="STRING" id="7868.ENSCMIP00000005542"/>
<feature type="compositionally biased region" description="Acidic residues" evidence="1">
    <location>
        <begin position="155"/>
        <end position="164"/>
    </location>
</feature>
<evidence type="ECO:0000313" key="2">
    <source>
        <dbReference type="Ensembl" id="ENSCMIP00000005542.1"/>
    </source>
</evidence>
<dbReference type="GeneTree" id="ENSGT00390000006809"/>
<protein>
    <submittedName>
        <fullName evidence="2">Uncharacterized LOC103181906</fullName>
    </submittedName>
</protein>
<keyword evidence="3" id="KW-1185">Reference proteome</keyword>